<dbReference type="Gene3D" id="1.10.10.10">
    <property type="entry name" value="Winged helix-like DNA-binding domain superfamily/Winged helix DNA-binding domain"/>
    <property type="match status" value="1"/>
</dbReference>
<dbReference type="Proteomes" id="UP000016570">
    <property type="component" value="Unassembled WGS sequence"/>
</dbReference>
<dbReference type="HAMAP" id="MF_00674">
    <property type="entry name" value="UPF0251"/>
    <property type="match status" value="1"/>
</dbReference>
<sequence length="93" mass="10656">MARPKKQRTICARPPYSCYKPNGVPMTELSQVELLSEEFEALRLADLEDLSQQQAADQMQVSRQTFGNIVKRARHKVALALVQGQALYFRFED</sequence>
<organism evidence="3 4">
    <name type="scientific">Vibrio proteolyticus NBRC 13287</name>
    <dbReference type="NCBI Taxonomy" id="1219065"/>
    <lineage>
        <taxon>Bacteria</taxon>
        <taxon>Pseudomonadati</taxon>
        <taxon>Pseudomonadota</taxon>
        <taxon>Gammaproteobacteria</taxon>
        <taxon>Vibrionales</taxon>
        <taxon>Vibrionaceae</taxon>
        <taxon>Vibrio</taxon>
    </lineage>
</organism>
<reference evidence="3 4" key="1">
    <citation type="submission" date="2013-09" db="EMBL/GenBank/DDBJ databases">
        <title>Whole genome shotgun sequence of Vibrio proteolyticus NBRC 13287.</title>
        <authorList>
            <person name="Isaki S."/>
            <person name="Hosoyama A."/>
            <person name="Numata M."/>
            <person name="Hashimoto M."/>
            <person name="Hosoyama Y."/>
            <person name="Tsuchikane K."/>
            <person name="Noguchi M."/>
            <person name="Hirakata S."/>
            <person name="Ichikawa N."/>
            <person name="Ohji S."/>
            <person name="Yamazoe A."/>
            <person name="Fujita N."/>
        </authorList>
    </citation>
    <scope>NUCLEOTIDE SEQUENCE [LARGE SCALE GENOMIC DNA]</scope>
    <source>
        <strain evidence="3 4">NBRC 13287</strain>
    </source>
</reference>
<dbReference type="InterPro" id="IPR013324">
    <property type="entry name" value="RNA_pol_sigma_r3/r4-like"/>
</dbReference>
<evidence type="ECO:0000256" key="2">
    <source>
        <dbReference type="HAMAP-Rule" id="MF_00674"/>
    </source>
</evidence>
<evidence type="ECO:0000313" key="3">
    <source>
        <dbReference type="EMBL" id="GAD68356.1"/>
    </source>
</evidence>
<accession>U2ZKV2</accession>
<keyword evidence="4" id="KW-1185">Reference proteome</keyword>
<dbReference type="eggNOG" id="COG1342">
    <property type="taxonomic scope" value="Bacteria"/>
</dbReference>
<comment type="caution">
    <text evidence="3">The sequence shown here is derived from an EMBL/GenBank/DDBJ whole genome shotgun (WGS) entry which is preliminary data.</text>
</comment>
<evidence type="ECO:0000256" key="1">
    <source>
        <dbReference type="ARBA" id="ARBA00009350"/>
    </source>
</evidence>
<dbReference type="Pfam" id="PF02001">
    <property type="entry name" value="DUF134"/>
    <property type="match status" value="1"/>
</dbReference>
<dbReference type="STRING" id="1219065.VPR01S_13_00200"/>
<gene>
    <name evidence="3" type="ORF">VPR01S_13_00200</name>
</gene>
<dbReference type="PANTHER" id="PTHR37478:SF2">
    <property type="entry name" value="UPF0251 PROTEIN TK0562"/>
    <property type="match status" value="1"/>
</dbReference>
<dbReference type="InterPro" id="IPR002852">
    <property type="entry name" value="UPF0251"/>
</dbReference>
<proteinExistence type="inferred from homology"/>
<evidence type="ECO:0000313" key="4">
    <source>
        <dbReference type="Proteomes" id="UP000016570"/>
    </source>
</evidence>
<protein>
    <recommendedName>
        <fullName evidence="2">UPF0251 protein VPR01S_13_00200</fullName>
    </recommendedName>
</protein>
<dbReference type="PANTHER" id="PTHR37478">
    <property type="match status" value="1"/>
</dbReference>
<dbReference type="EMBL" id="BATJ01000013">
    <property type="protein sequence ID" value="GAD68356.1"/>
    <property type="molecule type" value="Genomic_DNA"/>
</dbReference>
<comment type="similarity">
    <text evidence="1 2">Belongs to the UPF0251 family.</text>
</comment>
<dbReference type="RefSeq" id="WP_021706327.1">
    <property type="nucleotide sequence ID" value="NZ_BATJ01000013.1"/>
</dbReference>
<dbReference type="SUPFAM" id="SSF88659">
    <property type="entry name" value="Sigma3 and sigma4 domains of RNA polymerase sigma factors"/>
    <property type="match status" value="1"/>
</dbReference>
<dbReference type="AlphaFoldDB" id="U2ZKV2"/>
<dbReference type="InterPro" id="IPR036388">
    <property type="entry name" value="WH-like_DNA-bd_sf"/>
</dbReference>
<name>U2ZKV2_VIBPR</name>